<comment type="caution">
    <text evidence="2">The sequence shown here is derived from an EMBL/GenBank/DDBJ whole genome shotgun (WGS) entry which is preliminary data.</text>
</comment>
<dbReference type="Pfam" id="PF07876">
    <property type="entry name" value="Dabb"/>
    <property type="match status" value="1"/>
</dbReference>
<dbReference type="Gene3D" id="3.30.70.100">
    <property type="match status" value="1"/>
</dbReference>
<evidence type="ECO:0000313" key="2">
    <source>
        <dbReference type="EMBL" id="MBO8428615.1"/>
    </source>
</evidence>
<dbReference type="InterPro" id="IPR011008">
    <property type="entry name" value="Dimeric_a/b-barrel"/>
</dbReference>
<dbReference type="SUPFAM" id="SSF54909">
    <property type="entry name" value="Dimeric alpha+beta barrel"/>
    <property type="match status" value="1"/>
</dbReference>
<reference evidence="2" key="2">
    <citation type="journal article" date="2021" name="PeerJ">
        <title>Extensive microbial diversity within the chicken gut microbiome revealed by metagenomics and culture.</title>
        <authorList>
            <person name="Gilroy R."/>
            <person name="Ravi A."/>
            <person name="Getino M."/>
            <person name="Pursley I."/>
            <person name="Horton D.L."/>
            <person name="Alikhan N.F."/>
            <person name="Baker D."/>
            <person name="Gharbi K."/>
            <person name="Hall N."/>
            <person name="Watson M."/>
            <person name="Adriaenssens E.M."/>
            <person name="Foster-Nyarko E."/>
            <person name="Jarju S."/>
            <person name="Secka A."/>
            <person name="Antonio M."/>
            <person name="Oren A."/>
            <person name="Chaudhuri R.R."/>
            <person name="La Ragione R."/>
            <person name="Hildebrand F."/>
            <person name="Pallen M.J."/>
        </authorList>
    </citation>
    <scope>NUCLEOTIDE SEQUENCE</scope>
    <source>
        <strain evidence="2">15467</strain>
    </source>
</reference>
<proteinExistence type="predicted"/>
<dbReference type="PROSITE" id="PS51502">
    <property type="entry name" value="S_R_A_B_BARREL"/>
    <property type="match status" value="1"/>
</dbReference>
<gene>
    <name evidence="2" type="ORF">IAC68_01610</name>
</gene>
<dbReference type="PANTHER" id="PTHR37832:SF1">
    <property type="entry name" value="STRESS-RESPONSE A_B BARREL DOMAIN-CONTAINING PROTEIN"/>
    <property type="match status" value="1"/>
</dbReference>
<dbReference type="Proteomes" id="UP000823635">
    <property type="component" value="Unassembled WGS sequence"/>
</dbReference>
<dbReference type="AlphaFoldDB" id="A0A9D9GVE8"/>
<name>A0A9D9GVE8_9BACT</name>
<reference evidence="2" key="1">
    <citation type="submission" date="2020-10" db="EMBL/GenBank/DDBJ databases">
        <authorList>
            <person name="Gilroy R."/>
        </authorList>
    </citation>
    <scope>NUCLEOTIDE SEQUENCE</scope>
    <source>
        <strain evidence="2">15467</strain>
    </source>
</reference>
<sequence length="110" mass="12646">MIIHVVMWKFKENAEGGGKMENAARIKEMLEALDGVIPQIQSLEVGLNINGRDPRAYDAVLVCRFRNMEDLELYKSHPEHKKISAFCKLVRESRVAVDYEIPDKKSRKSD</sequence>
<protein>
    <submittedName>
        <fullName evidence="2">Dabb family protein</fullName>
    </submittedName>
</protein>
<dbReference type="PANTHER" id="PTHR37832">
    <property type="entry name" value="BLL2683 PROTEIN"/>
    <property type="match status" value="1"/>
</dbReference>
<evidence type="ECO:0000259" key="1">
    <source>
        <dbReference type="PROSITE" id="PS51502"/>
    </source>
</evidence>
<organism evidence="2 3">
    <name type="scientific">Candidatus Egerieousia excrementavium</name>
    <dbReference type="NCBI Taxonomy" id="2840778"/>
    <lineage>
        <taxon>Bacteria</taxon>
        <taxon>Pseudomonadati</taxon>
        <taxon>Bacteroidota</taxon>
        <taxon>Bacteroidia</taxon>
        <taxon>Bacteroidales</taxon>
        <taxon>Candidatus Egerieousia</taxon>
    </lineage>
</organism>
<dbReference type="SMART" id="SM00886">
    <property type="entry name" value="Dabb"/>
    <property type="match status" value="1"/>
</dbReference>
<evidence type="ECO:0000313" key="3">
    <source>
        <dbReference type="Proteomes" id="UP000823635"/>
    </source>
</evidence>
<feature type="domain" description="Stress-response A/B barrel" evidence="1">
    <location>
        <begin position="2"/>
        <end position="99"/>
    </location>
</feature>
<dbReference type="EMBL" id="JADINB010000036">
    <property type="protein sequence ID" value="MBO8428615.1"/>
    <property type="molecule type" value="Genomic_DNA"/>
</dbReference>
<dbReference type="InterPro" id="IPR013097">
    <property type="entry name" value="Dabb"/>
</dbReference>
<accession>A0A9D9GVE8</accession>